<proteinExistence type="predicted"/>
<protein>
    <submittedName>
        <fullName evidence="1">Uncharacterized protein</fullName>
    </submittedName>
</protein>
<reference evidence="1" key="1">
    <citation type="journal article" date="2015" name="Nature">
        <title>Complex archaea that bridge the gap between prokaryotes and eukaryotes.</title>
        <authorList>
            <person name="Spang A."/>
            <person name="Saw J.H."/>
            <person name="Jorgensen S.L."/>
            <person name="Zaremba-Niedzwiedzka K."/>
            <person name="Martijn J."/>
            <person name="Lind A.E."/>
            <person name="van Eijk R."/>
            <person name="Schleper C."/>
            <person name="Guy L."/>
            <person name="Ettema T.J."/>
        </authorList>
    </citation>
    <scope>NUCLEOTIDE SEQUENCE</scope>
</reference>
<sequence>MKTLLLIMTAFFSLSALNNVALAKETAIMIRAKAVDAKFIGTSVGGVRVVIHDSETGELLDEGWIKGDTGSTDTLIKTPITRGENLSTESTAGYLAHLDIDTPKQVKITLFAPYAYRQSLQEASITTWVIPGEDMIGDGIIIKMPGFIVDGWTHVTDGGVVELFTKASLLCGCPITADGYWKASDYKVKAIIMQDDKVINEIPLQFVGPMGLFSAKTTMKTSGFFKAIIYIIDNKTGNVGVDRTMFEINL</sequence>
<name>A0A0F9JYH7_9ZZZZ</name>
<dbReference type="AlphaFoldDB" id="A0A0F9JYH7"/>
<accession>A0A0F9JYH7</accession>
<comment type="caution">
    <text evidence="1">The sequence shown here is derived from an EMBL/GenBank/DDBJ whole genome shotgun (WGS) entry which is preliminary data.</text>
</comment>
<dbReference type="EMBL" id="LAZR01016561">
    <property type="protein sequence ID" value="KKM03978.1"/>
    <property type="molecule type" value="Genomic_DNA"/>
</dbReference>
<gene>
    <name evidence="1" type="ORF">LCGC14_1769010</name>
</gene>
<organism evidence="1">
    <name type="scientific">marine sediment metagenome</name>
    <dbReference type="NCBI Taxonomy" id="412755"/>
    <lineage>
        <taxon>unclassified sequences</taxon>
        <taxon>metagenomes</taxon>
        <taxon>ecological metagenomes</taxon>
    </lineage>
</organism>
<evidence type="ECO:0000313" key="1">
    <source>
        <dbReference type="EMBL" id="KKM03978.1"/>
    </source>
</evidence>